<reference evidence="1 2" key="1">
    <citation type="journal article" date="2021" name="Commun. Biol.">
        <title>The genome of Shorea leprosula (Dipterocarpaceae) highlights the ecological relevance of drought in aseasonal tropical rainforests.</title>
        <authorList>
            <person name="Ng K.K.S."/>
            <person name="Kobayashi M.J."/>
            <person name="Fawcett J.A."/>
            <person name="Hatakeyama M."/>
            <person name="Paape T."/>
            <person name="Ng C.H."/>
            <person name="Ang C.C."/>
            <person name="Tnah L.H."/>
            <person name="Lee C.T."/>
            <person name="Nishiyama T."/>
            <person name="Sese J."/>
            <person name="O'Brien M.J."/>
            <person name="Copetti D."/>
            <person name="Mohd Noor M.I."/>
            <person name="Ong R.C."/>
            <person name="Putra M."/>
            <person name="Sireger I.Z."/>
            <person name="Indrioko S."/>
            <person name="Kosugi Y."/>
            <person name="Izuno A."/>
            <person name="Isagi Y."/>
            <person name="Lee S.L."/>
            <person name="Shimizu K.K."/>
        </authorList>
    </citation>
    <scope>NUCLEOTIDE SEQUENCE [LARGE SCALE GENOMIC DNA]</scope>
    <source>
        <strain evidence="1">214</strain>
    </source>
</reference>
<keyword evidence="2" id="KW-1185">Reference proteome</keyword>
<proteinExistence type="predicted"/>
<protein>
    <submittedName>
        <fullName evidence="1">Uncharacterized protein</fullName>
    </submittedName>
</protein>
<dbReference type="EMBL" id="BPVZ01000135">
    <property type="protein sequence ID" value="GKV39486.1"/>
    <property type="molecule type" value="Genomic_DNA"/>
</dbReference>
<sequence length="62" mass="7060">MVATVELGDRYGVVPDLIQIEHRSGAMFPTISQRPSLFYSPTGVSTMQWPYRRTLDPRHPSL</sequence>
<organism evidence="1 2">
    <name type="scientific">Rubroshorea leprosula</name>
    <dbReference type="NCBI Taxonomy" id="152421"/>
    <lineage>
        <taxon>Eukaryota</taxon>
        <taxon>Viridiplantae</taxon>
        <taxon>Streptophyta</taxon>
        <taxon>Embryophyta</taxon>
        <taxon>Tracheophyta</taxon>
        <taxon>Spermatophyta</taxon>
        <taxon>Magnoliopsida</taxon>
        <taxon>eudicotyledons</taxon>
        <taxon>Gunneridae</taxon>
        <taxon>Pentapetalae</taxon>
        <taxon>rosids</taxon>
        <taxon>malvids</taxon>
        <taxon>Malvales</taxon>
        <taxon>Dipterocarpaceae</taxon>
        <taxon>Rubroshorea</taxon>
    </lineage>
</organism>
<comment type="caution">
    <text evidence="1">The sequence shown here is derived from an EMBL/GenBank/DDBJ whole genome shotgun (WGS) entry which is preliminary data.</text>
</comment>
<dbReference type="AlphaFoldDB" id="A0AAV5LPX3"/>
<dbReference type="Proteomes" id="UP001054252">
    <property type="component" value="Unassembled WGS sequence"/>
</dbReference>
<name>A0AAV5LPX3_9ROSI</name>
<gene>
    <name evidence="1" type="ORF">SLEP1_g47244</name>
</gene>
<accession>A0AAV5LPX3</accession>
<evidence type="ECO:0000313" key="2">
    <source>
        <dbReference type="Proteomes" id="UP001054252"/>
    </source>
</evidence>
<evidence type="ECO:0000313" key="1">
    <source>
        <dbReference type="EMBL" id="GKV39486.1"/>
    </source>
</evidence>